<evidence type="ECO:0000313" key="9">
    <source>
        <dbReference type="Proteomes" id="UP001151088"/>
    </source>
</evidence>
<feature type="domain" description="DUF202" evidence="7">
    <location>
        <begin position="14"/>
        <end position="71"/>
    </location>
</feature>
<keyword evidence="4 6" id="KW-0472">Membrane</keyword>
<dbReference type="Pfam" id="PF02656">
    <property type="entry name" value="DUF202"/>
    <property type="match status" value="1"/>
</dbReference>
<feature type="region of interest" description="Disordered" evidence="5">
    <location>
        <begin position="1"/>
        <end position="23"/>
    </location>
</feature>
<dbReference type="EMBL" id="JANTHZ010000007">
    <property type="protein sequence ID" value="MCS0496493.1"/>
    <property type="molecule type" value="Genomic_DNA"/>
</dbReference>
<proteinExistence type="predicted"/>
<evidence type="ECO:0000256" key="5">
    <source>
        <dbReference type="SAM" id="MobiDB-lite"/>
    </source>
</evidence>
<gene>
    <name evidence="8" type="ORF">NVS89_15430</name>
</gene>
<dbReference type="Proteomes" id="UP001151088">
    <property type="component" value="Unassembled WGS sequence"/>
</dbReference>
<feature type="transmembrane region" description="Helical" evidence="6">
    <location>
        <begin position="90"/>
        <end position="110"/>
    </location>
</feature>
<dbReference type="AlphaFoldDB" id="A0A9X2T7V5"/>
<keyword evidence="3 6" id="KW-1133">Transmembrane helix</keyword>
<dbReference type="GO" id="GO:0012505">
    <property type="term" value="C:endomembrane system"/>
    <property type="evidence" value="ECO:0007669"/>
    <property type="project" value="UniProtKB-SubCell"/>
</dbReference>
<evidence type="ECO:0000256" key="3">
    <source>
        <dbReference type="ARBA" id="ARBA00022989"/>
    </source>
</evidence>
<dbReference type="InterPro" id="IPR003807">
    <property type="entry name" value="DUF202"/>
</dbReference>
<comment type="subcellular location">
    <subcellularLocation>
        <location evidence="1">Endomembrane system</location>
        <topology evidence="1">Multi-pass membrane protein</topology>
    </subcellularLocation>
</comment>
<evidence type="ECO:0000259" key="7">
    <source>
        <dbReference type="Pfam" id="PF02656"/>
    </source>
</evidence>
<comment type="caution">
    <text evidence="8">The sequence shown here is derived from an EMBL/GenBank/DDBJ whole genome shotgun (WGS) entry which is preliminary data.</text>
</comment>
<name>A0A9X2T7V5_9HYPH</name>
<evidence type="ECO:0000256" key="2">
    <source>
        <dbReference type="ARBA" id="ARBA00022692"/>
    </source>
</evidence>
<evidence type="ECO:0000256" key="6">
    <source>
        <dbReference type="SAM" id="Phobius"/>
    </source>
</evidence>
<keyword evidence="9" id="KW-1185">Reference proteome</keyword>
<sequence length="116" mass="12018">MPGAPLRGERPKGDPGLQPERTGLSWSRTGLLAMLVALLLARVGMDGESLLHLCAALLLGTMAGALLHRAHLRARFEAGDDVVAASDRRLVKATSAVIVAAATLLVLATAGELLGF</sequence>
<organism evidence="8 9">
    <name type="scientific">Ancylobacter mangrovi</name>
    <dbReference type="NCBI Taxonomy" id="2972472"/>
    <lineage>
        <taxon>Bacteria</taxon>
        <taxon>Pseudomonadati</taxon>
        <taxon>Pseudomonadota</taxon>
        <taxon>Alphaproteobacteria</taxon>
        <taxon>Hyphomicrobiales</taxon>
        <taxon>Xanthobacteraceae</taxon>
        <taxon>Ancylobacter</taxon>
    </lineage>
</organism>
<feature type="transmembrane region" description="Helical" evidence="6">
    <location>
        <begin position="50"/>
        <end position="69"/>
    </location>
</feature>
<reference evidence="8" key="1">
    <citation type="submission" date="2022-08" db="EMBL/GenBank/DDBJ databases">
        <authorList>
            <person name="Li F."/>
        </authorList>
    </citation>
    <scope>NUCLEOTIDE SEQUENCE</scope>
    <source>
        <strain evidence="8">MQZ15Z-1</strain>
    </source>
</reference>
<evidence type="ECO:0000256" key="4">
    <source>
        <dbReference type="ARBA" id="ARBA00023136"/>
    </source>
</evidence>
<accession>A0A9X2T7V5</accession>
<protein>
    <submittedName>
        <fullName evidence="8">DUF202 domain-containing protein</fullName>
    </submittedName>
</protein>
<evidence type="ECO:0000256" key="1">
    <source>
        <dbReference type="ARBA" id="ARBA00004127"/>
    </source>
</evidence>
<keyword evidence="2 6" id="KW-0812">Transmembrane</keyword>
<dbReference type="RefSeq" id="WP_258733657.1">
    <property type="nucleotide sequence ID" value="NZ_JANTHZ010000007.1"/>
</dbReference>
<evidence type="ECO:0000313" key="8">
    <source>
        <dbReference type="EMBL" id="MCS0496493.1"/>
    </source>
</evidence>